<feature type="transmembrane region" description="Helical" evidence="1">
    <location>
        <begin position="7"/>
        <end position="40"/>
    </location>
</feature>
<evidence type="ECO:0000313" key="2">
    <source>
        <dbReference type="EMBL" id="GES75890.1"/>
    </source>
</evidence>
<sequence length="123" mass="14494">MLEFLTTIAYICAFIVIAPAFLLILFDVSFLAVVSAYNIFKRLESKYLIKKYSSKKIIGFLTASWQLSTTLLKKKICIYCNTKNRFTTDRLIIHVTFFFLTKKKDLHIYLISYYILIRPTKKK</sequence>
<keyword evidence="1" id="KW-0812">Transmembrane</keyword>
<reference evidence="2" key="1">
    <citation type="submission" date="2019-10" db="EMBL/GenBank/DDBJ databases">
        <title>Conservation and host-specific expression of non-tandemly repeated heterogenous ribosome RNA gene in arbuscular mycorrhizal fungi.</title>
        <authorList>
            <person name="Maeda T."/>
            <person name="Kobayashi Y."/>
            <person name="Nakagawa T."/>
            <person name="Ezawa T."/>
            <person name="Yamaguchi K."/>
            <person name="Bino T."/>
            <person name="Nishimoto Y."/>
            <person name="Shigenobu S."/>
            <person name="Kawaguchi M."/>
        </authorList>
    </citation>
    <scope>NUCLEOTIDE SEQUENCE</scope>
    <source>
        <strain evidence="2">HR1</strain>
    </source>
</reference>
<evidence type="ECO:0000256" key="1">
    <source>
        <dbReference type="SAM" id="Phobius"/>
    </source>
</evidence>
<dbReference type="Proteomes" id="UP000615446">
    <property type="component" value="Unassembled WGS sequence"/>
</dbReference>
<dbReference type="AlphaFoldDB" id="A0A8H3QCS5"/>
<dbReference type="EMBL" id="BLAL01000018">
    <property type="protein sequence ID" value="GES75890.1"/>
    <property type="molecule type" value="Genomic_DNA"/>
</dbReference>
<name>A0A8H3QCS5_9GLOM</name>
<evidence type="ECO:0000313" key="3">
    <source>
        <dbReference type="Proteomes" id="UP000615446"/>
    </source>
</evidence>
<comment type="caution">
    <text evidence="2">The sequence shown here is derived from an EMBL/GenBank/DDBJ whole genome shotgun (WGS) entry which is preliminary data.</text>
</comment>
<protein>
    <submittedName>
        <fullName evidence="2">Uncharacterized protein</fullName>
    </submittedName>
</protein>
<proteinExistence type="predicted"/>
<keyword evidence="1" id="KW-0472">Membrane</keyword>
<gene>
    <name evidence="2" type="ORF">RCL2_000329300</name>
</gene>
<keyword evidence="1" id="KW-1133">Transmembrane helix</keyword>
<accession>A0A8H3QCS5</accession>
<organism evidence="2 3">
    <name type="scientific">Rhizophagus clarus</name>
    <dbReference type="NCBI Taxonomy" id="94130"/>
    <lineage>
        <taxon>Eukaryota</taxon>
        <taxon>Fungi</taxon>
        <taxon>Fungi incertae sedis</taxon>
        <taxon>Mucoromycota</taxon>
        <taxon>Glomeromycotina</taxon>
        <taxon>Glomeromycetes</taxon>
        <taxon>Glomerales</taxon>
        <taxon>Glomeraceae</taxon>
        <taxon>Rhizophagus</taxon>
    </lineage>
</organism>